<dbReference type="PANTHER" id="PTHR37300">
    <property type="entry name" value="UPF0291 PROTEIN CBO2609/CLC_2481"/>
    <property type="match status" value="1"/>
</dbReference>
<evidence type="ECO:0000256" key="2">
    <source>
        <dbReference type="HAMAP-Rule" id="MF_01103"/>
    </source>
</evidence>
<dbReference type="PANTHER" id="PTHR37300:SF1">
    <property type="entry name" value="UPF0291 PROTEIN YNZC"/>
    <property type="match status" value="1"/>
</dbReference>
<dbReference type="Gene3D" id="1.10.287.540">
    <property type="entry name" value="Helix hairpin bin"/>
    <property type="match status" value="1"/>
</dbReference>
<comment type="caution">
    <text evidence="4">The sequence shown here is derived from an EMBL/GenBank/DDBJ whole genome shotgun (WGS) entry which is preliminary data.</text>
</comment>
<dbReference type="HAMAP" id="MF_01103">
    <property type="entry name" value="UPF0291"/>
    <property type="match status" value="1"/>
</dbReference>
<reference evidence="4" key="1">
    <citation type="journal article" date="2021" name="PeerJ">
        <title>Extensive microbial diversity within the chicken gut microbiome revealed by metagenomics and culture.</title>
        <authorList>
            <person name="Gilroy R."/>
            <person name="Ravi A."/>
            <person name="Getino M."/>
            <person name="Pursley I."/>
            <person name="Horton D.L."/>
            <person name="Alikhan N.F."/>
            <person name="Baker D."/>
            <person name="Gharbi K."/>
            <person name="Hall N."/>
            <person name="Watson M."/>
            <person name="Adriaenssens E.M."/>
            <person name="Foster-Nyarko E."/>
            <person name="Jarju S."/>
            <person name="Secka A."/>
            <person name="Antonio M."/>
            <person name="Oren A."/>
            <person name="Chaudhuri R.R."/>
            <person name="La Ragione R."/>
            <person name="Hildebrand F."/>
            <person name="Pallen M.J."/>
        </authorList>
    </citation>
    <scope>NUCLEOTIDE SEQUENCE</scope>
    <source>
        <strain evidence="4">2239</strain>
    </source>
</reference>
<sequence length="67" mass="7815">MEQQKLDRISELARKSRTAEGLTDAERAEQMALRQEYIESMKRSLRAQLDNIDVIDENGPRPLKRKS</sequence>
<reference evidence="4" key="2">
    <citation type="submission" date="2021-04" db="EMBL/GenBank/DDBJ databases">
        <authorList>
            <person name="Gilroy R."/>
        </authorList>
    </citation>
    <scope>NUCLEOTIDE SEQUENCE</scope>
    <source>
        <strain evidence="4">2239</strain>
    </source>
</reference>
<feature type="region of interest" description="Disordered" evidence="3">
    <location>
        <begin position="1"/>
        <end position="26"/>
    </location>
</feature>
<evidence type="ECO:0000313" key="5">
    <source>
        <dbReference type="Proteomes" id="UP000824193"/>
    </source>
</evidence>
<evidence type="ECO:0000256" key="1">
    <source>
        <dbReference type="ARBA" id="ARBA00022490"/>
    </source>
</evidence>
<protein>
    <recommendedName>
        <fullName evidence="2">UPF0291 protein H9865_11635</fullName>
    </recommendedName>
</protein>
<dbReference type="Proteomes" id="UP000824193">
    <property type="component" value="Unassembled WGS sequence"/>
</dbReference>
<keyword evidence="1 2" id="KW-0963">Cytoplasm</keyword>
<evidence type="ECO:0000313" key="4">
    <source>
        <dbReference type="EMBL" id="HIX06728.1"/>
    </source>
</evidence>
<evidence type="ECO:0000256" key="3">
    <source>
        <dbReference type="SAM" id="MobiDB-lite"/>
    </source>
</evidence>
<dbReference type="AlphaFoldDB" id="A0A9D2AED9"/>
<name>A0A9D2AED9_9FIRM</name>
<comment type="similarity">
    <text evidence="2">Belongs to the UPF0291 family.</text>
</comment>
<dbReference type="GO" id="GO:0005737">
    <property type="term" value="C:cytoplasm"/>
    <property type="evidence" value="ECO:0007669"/>
    <property type="project" value="UniProtKB-SubCell"/>
</dbReference>
<dbReference type="Pfam" id="PF05979">
    <property type="entry name" value="DUF896"/>
    <property type="match status" value="1"/>
</dbReference>
<accession>A0A9D2AED9</accession>
<dbReference type="SUPFAM" id="SSF158221">
    <property type="entry name" value="YnzC-like"/>
    <property type="match status" value="1"/>
</dbReference>
<gene>
    <name evidence="4" type="ORF">H9865_11635</name>
</gene>
<comment type="subcellular location">
    <subcellularLocation>
        <location evidence="2">Cytoplasm</location>
    </subcellularLocation>
</comment>
<dbReference type="EMBL" id="DXFW01000039">
    <property type="protein sequence ID" value="HIX06728.1"/>
    <property type="molecule type" value="Genomic_DNA"/>
</dbReference>
<organism evidence="4 5">
    <name type="scientific">Candidatus Allofournierella pullicola</name>
    <dbReference type="NCBI Taxonomy" id="2838596"/>
    <lineage>
        <taxon>Bacteria</taxon>
        <taxon>Bacillati</taxon>
        <taxon>Bacillota</taxon>
        <taxon>Clostridia</taxon>
        <taxon>Eubacteriales</taxon>
        <taxon>Oscillospiraceae</taxon>
        <taxon>Allofournierella</taxon>
    </lineage>
</organism>
<dbReference type="InterPro" id="IPR009242">
    <property type="entry name" value="DUF896"/>
</dbReference>
<proteinExistence type="inferred from homology"/>